<dbReference type="Proteomes" id="UP000367750">
    <property type="component" value="Unassembled WGS sequence"/>
</dbReference>
<evidence type="ECO:0000313" key="2">
    <source>
        <dbReference type="Proteomes" id="UP000367750"/>
    </source>
</evidence>
<organism evidence="1 2">
    <name type="scientific">Paenibacillus spiritus</name>
    <dbReference type="NCBI Taxonomy" id="2496557"/>
    <lineage>
        <taxon>Bacteria</taxon>
        <taxon>Bacillati</taxon>
        <taxon>Bacillota</taxon>
        <taxon>Bacilli</taxon>
        <taxon>Bacillales</taxon>
        <taxon>Paenibacillaceae</taxon>
        <taxon>Paenibacillus</taxon>
    </lineage>
</organism>
<reference evidence="1 2" key="1">
    <citation type="submission" date="2019-09" db="EMBL/GenBank/DDBJ databases">
        <title>Bacillus ochoae sp. nov., Paenibacillus whitsoniae sp. nov., Paenibacillus spiritus sp. nov. Isolated from the Mars Exploration Rover during spacecraft assembly.</title>
        <authorList>
            <person name="Seuylemezian A."/>
            <person name="Vaishampayan P."/>
        </authorList>
    </citation>
    <scope>NUCLEOTIDE SEQUENCE [LARGE SCALE GENOMIC DNA]</scope>
    <source>
        <strain evidence="1 2">MER_111</strain>
    </source>
</reference>
<dbReference type="RefSeq" id="WP_150457147.1">
    <property type="nucleotide sequence ID" value="NZ_VYKK01000005.1"/>
</dbReference>
<protein>
    <submittedName>
        <fullName evidence="1">Uncharacterized protein</fullName>
    </submittedName>
</protein>
<keyword evidence="2" id="KW-1185">Reference proteome</keyword>
<accession>A0A5J5GDP4</accession>
<evidence type="ECO:0000313" key="1">
    <source>
        <dbReference type="EMBL" id="KAA9006316.1"/>
    </source>
</evidence>
<dbReference type="EMBL" id="VYKK01000005">
    <property type="protein sequence ID" value="KAA9006316.1"/>
    <property type="molecule type" value="Genomic_DNA"/>
</dbReference>
<gene>
    <name evidence="1" type="ORF">F4V43_04965</name>
</gene>
<dbReference type="OrthoDB" id="2695569at2"/>
<comment type="caution">
    <text evidence="1">The sequence shown here is derived from an EMBL/GenBank/DDBJ whole genome shotgun (WGS) entry which is preliminary data.</text>
</comment>
<dbReference type="AlphaFoldDB" id="A0A5J5GDP4"/>
<proteinExistence type="predicted"/>
<sequence length="240" mass="27362">MDAGSPAAAWRRCPETISMPLRLHDYIVEHAVLDMASDCDCCGSRNRGVPLWRKQTQYAAGHTLNDYYSLTPEVRRQTPVLFLLERRWPSKGTGGFRSLMQEWEVKNAVSDSLIRIVSSNHVGEVPFMLYEQWHVPVPELGIELSVIFQLAWHSQMPGRSLSIQKFMAGCTQEVALGFMHMANVFCRISYGLPPESVEIYNLLEGRSDRHDCGAVPLQESLDYLRLLAPLMEQELHRPYV</sequence>
<name>A0A5J5GDP4_9BACL</name>